<keyword evidence="3" id="KW-1185">Reference proteome</keyword>
<dbReference type="Proteomes" id="UP000284841">
    <property type="component" value="Unassembled WGS sequence"/>
</dbReference>
<evidence type="ECO:0008006" key="4">
    <source>
        <dbReference type="Google" id="ProtNLM"/>
    </source>
</evidence>
<dbReference type="InterPro" id="IPR053714">
    <property type="entry name" value="Iso_Racemase_Enz_sf"/>
</dbReference>
<dbReference type="InterPro" id="IPR052186">
    <property type="entry name" value="Hydantoin_racemase-like"/>
</dbReference>
<dbReference type="Gene3D" id="3.40.50.12500">
    <property type="match status" value="1"/>
</dbReference>
<reference evidence="2 3" key="1">
    <citation type="submission" date="2018-08" db="EMBL/GenBank/DDBJ databases">
        <title>A genome reference for cultivated species of the human gut microbiota.</title>
        <authorList>
            <person name="Zou Y."/>
            <person name="Xue W."/>
            <person name="Luo G."/>
        </authorList>
    </citation>
    <scope>NUCLEOTIDE SEQUENCE [LARGE SCALE GENOMIC DNA]</scope>
    <source>
        <strain evidence="2 3">AM07-24</strain>
    </source>
</reference>
<organism evidence="2 3">
    <name type="scientific">Emergencia timonensis</name>
    <dbReference type="NCBI Taxonomy" id="1776384"/>
    <lineage>
        <taxon>Bacteria</taxon>
        <taxon>Bacillati</taxon>
        <taxon>Bacillota</taxon>
        <taxon>Clostridia</taxon>
        <taxon>Peptostreptococcales</taxon>
        <taxon>Anaerovoracaceae</taxon>
        <taxon>Emergencia</taxon>
    </lineage>
</organism>
<dbReference type="InterPro" id="IPR015942">
    <property type="entry name" value="Asp/Glu/hydantoin_racemase"/>
</dbReference>
<gene>
    <name evidence="2" type="ORF">DW099_15740</name>
</gene>
<proteinExistence type="inferred from homology"/>
<accession>A0A415DX01</accession>
<evidence type="ECO:0000313" key="3">
    <source>
        <dbReference type="Proteomes" id="UP000284841"/>
    </source>
</evidence>
<dbReference type="GO" id="GO:0047661">
    <property type="term" value="F:amino-acid racemase activity"/>
    <property type="evidence" value="ECO:0007669"/>
    <property type="project" value="InterPro"/>
</dbReference>
<protein>
    <recommendedName>
        <fullName evidence="4">Hydantoin racemase</fullName>
    </recommendedName>
</protein>
<dbReference type="AlphaFoldDB" id="A0A415DX01"/>
<dbReference type="Pfam" id="PF01177">
    <property type="entry name" value="Asp_Glu_race"/>
    <property type="match status" value="1"/>
</dbReference>
<dbReference type="OrthoDB" id="9791723at2"/>
<comment type="caution">
    <text evidence="2">The sequence shown here is derived from an EMBL/GenBank/DDBJ whole genome shotgun (WGS) entry which is preliminary data.</text>
</comment>
<dbReference type="PANTHER" id="PTHR28047">
    <property type="entry name" value="PROTEIN DCG1"/>
    <property type="match status" value="1"/>
</dbReference>
<evidence type="ECO:0000256" key="1">
    <source>
        <dbReference type="ARBA" id="ARBA00038414"/>
    </source>
</evidence>
<dbReference type="STRING" id="1776384.GCA_900086585_00159"/>
<name>A0A415DX01_9FIRM</name>
<dbReference type="EMBL" id="QRMS01000005">
    <property type="protein sequence ID" value="RHJ85151.1"/>
    <property type="molecule type" value="Genomic_DNA"/>
</dbReference>
<evidence type="ECO:0000313" key="2">
    <source>
        <dbReference type="EMBL" id="RHJ85151.1"/>
    </source>
</evidence>
<sequence>MKIMFLIPVTANFEQKKKEIVGYLKKYIRPDTNIVFRQISKGFPSIESDLQGMFNGCQVVEEVLQAGESFDGIYVNCFDDPGVYACRELGRLPVIGPYQSALFTASVIAERIGIITTDKAGILSEERKARLGGTANIVSIRPVNLGVSDIRLEQESVTERLLQLCREMADADRVTAICLGCTAMFYIVDALRERLRQEKICVSIIEPMANAVSFLERMIQQKLVNYVPVDTVITRHISQ</sequence>
<comment type="similarity">
    <text evidence="1">Belongs to the HyuE racemase family.</text>
</comment>
<dbReference type="PANTHER" id="PTHR28047:SF5">
    <property type="entry name" value="PROTEIN DCG1"/>
    <property type="match status" value="1"/>
</dbReference>
<dbReference type="RefSeq" id="WP_118336334.1">
    <property type="nucleotide sequence ID" value="NZ_AP025567.1"/>
</dbReference>